<evidence type="ECO:0000313" key="2">
    <source>
        <dbReference type="EMBL" id="PIB02093.1"/>
    </source>
</evidence>
<dbReference type="EMBL" id="LKMD01000100">
    <property type="protein sequence ID" value="PIB02093.1"/>
    <property type="molecule type" value="Genomic_DNA"/>
</dbReference>
<proteinExistence type="predicted"/>
<protein>
    <submittedName>
        <fullName evidence="2">Uncharacterized protein</fullName>
    </submittedName>
</protein>
<evidence type="ECO:0000313" key="3">
    <source>
        <dbReference type="Proteomes" id="UP000230605"/>
    </source>
</evidence>
<reference evidence="2 3" key="1">
    <citation type="submission" date="2015-10" db="EMBL/GenBank/DDBJ databases">
        <title>The cercosporin biosynthetic gene cluster was horizontally transferred to several fungal lineages and shown to be expanded in Cercospora beticola based on microsynteny with recipient genomes.</title>
        <authorList>
            <person name="De Jonge R."/>
            <person name="Ebert M.K."/>
            <person name="Suttle J.C."/>
            <person name="Jurick Ii W.M."/>
            <person name="Secor G.A."/>
            <person name="Thomma B.P."/>
            <person name="Van De Peer Y."/>
            <person name="Bolton M.D."/>
        </authorList>
    </citation>
    <scope>NUCLEOTIDE SEQUENCE [LARGE SCALE GENOMIC DNA]</scope>
    <source>
        <strain evidence="2 3">09-40</strain>
    </source>
</reference>
<accession>A0A2G5IC93</accession>
<sequence>MSLIVSIPSFTCMASHMGAGGAAHQPPAPAPTLSTRPLPGPAGYRTSSEEEHQPPRSEPEDIFYQIDQEIKFIQEELSAAFAKTRQEFDAASKGQQQQHRTSTFPQRHIEALFHLKQFSPIFRNAYKDLLSRLPISISLRSRNAELGVPMTSPVDMPSTHYARFRCVYADTTANITTQQCETWTFKPYVIDTYLLGLSRILGAAADTMLEGNELEAQLAAGYRQMCCSGHEDKLKEEQASVFAVASRPVVMKWRDDVQLWWSVGKRSCMAAKGKGEKV</sequence>
<feature type="compositionally biased region" description="Basic and acidic residues" evidence="1">
    <location>
        <begin position="47"/>
        <end position="58"/>
    </location>
</feature>
<dbReference type="AlphaFoldDB" id="A0A2G5IC93"/>
<comment type="caution">
    <text evidence="2">The sequence shown here is derived from an EMBL/GenBank/DDBJ whole genome shotgun (WGS) entry which is preliminary data.</text>
</comment>
<organism evidence="2 3">
    <name type="scientific">Cercospora beticola</name>
    <name type="common">Sugarbeet leaf spot fungus</name>
    <dbReference type="NCBI Taxonomy" id="122368"/>
    <lineage>
        <taxon>Eukaryota</taxon>
        <taxon>Fungi</taxon>
        <taxon>Dikarya</taxon>
        <taxon>Ascomycota</taxon>
        <taxon>Pezizomycotina</taxon>
        <taxon>Dothideomycetes</taxon>
        <taxon>Dothideomycetidae</taxon>
        <taxon>Mycosphaerellales</taxon>
        <taxon>Mycosphaerellaceae</taxon>
        <taxon>Cercospora</taxon>
    </lineage>
</organism>
<dbReference type="OrthoDB" id="3641053at2759"/>
<name>A0A2G5IC93_CERBT</name>
<dbReference type="Proteomes" id="UP000230605">
    <property type="component" value="Chromosome 1"/>
</dbReference>
<evidence type="ECO:0000256" key="1">
    <source>
        <dbReference type="SAM" id="MobiDB-lite"/>
    </source>
</evidence>
<gene>
    <name evidence="2" type="ORF">CB0940_02130</name>
</gene>
<feature type="region of interest" description="Disordered" evidence="1">
    <location>
        <begin position="19"/>
        <end position="58"/>
    </location>
</feature>